<accession>A0ABQ9PB56</accession>
<dbReference type="EMBL" id="JARUPT010000869">
    <property type="protein sequence ID" value="KAK0368367.1"/>
    <property type="molecule type" value="Genomic_DNA"/>
</dbReference>
<comment type="caution">
    <text evidence="1">The sequence shown here is derived from an EMBL/GenBank/DDBJ whole genome shotgun (WGS) entry which is preliminary data.</text>
</comment>
<organism evidence="1 2">
    <name type="scientific">Colletotrichum limetticola</name>
    <dbReference type="NCBI Taxonomy" id="1209924"/>
    <lineage>
        <taxon>Eukaryota</taxon>
        <taxon>Fungi</taxon>
        <taxon>Dikarya</taxon>
        <taxon>Ascomycota</taxon>
        <taxon>Pezizomycotina</taxon>
        <taxon>Sordariomycetes</taxon>
        <taxon>Hypocreomycetidae</taxon>
        <taxon>Glomerellales</taxon>
        <taxon>Glomerellaceae</taxon>
        <taxon>Colletotrichum</taxon>
        <taxon>Colletotrichum acutatum species complex</taxon>
    </lineage>
</organism>
<sequence length="338" mass="38345">MLSPHQPTGNILTASGFRGGPAGYITLPRAVPKDEGAYFVDQNTAQIPRFPFEPLFRATISMNPSFRFDDVDILVNRNSLRRLLDFCARRRQDSFRIDLHLVHRTLVIERCEKNARELIKGSQNPGWGRNFEYTFTRYPPGLEDSTAHHRALRYQLGGLVCVVRFEVDACYEKGTEEDGSSKSVNIQMGAPSMSDGLVNSVSLIEPSAQRPMAQAMAAEIKTASKPRSMGTYLPQVWFGRTPWLIIGRHTGRTFEELKTHFEAWEGKQQNDLRRLVTVLSQWRGAVEQNGGSHCVAVCEKNEFPPLIRVFPSMVTKKAIPDELRHKLWDFKTNNLSTH</sequence>
<name>A0ABQ9PB56_9PEZI</name>
<gene>
    <name evidence="1" type="ORF">CLIM01_14274</name>
</gene>
<evidence type="ECO:0000313" key="2">
    <source>
        <dbReference type="Proteomes" id="UP001169217"/>
    </source>
</evidence>
<dbReference type="Proteomes" id="UP001169217">
    <property type="component" value="Unassembled WGS sequence"/>
</dbReference>
<dbReference type="PANTHER" id="PTHR35179:SF1">
    <property type="entry name" value="INTEGRAL MEMBRANE PROTEIN"/>
    <property type="match status" value="1"/>
</dbReference>
<proteinExistence type="predicted"/>
<evidence type="ECO:0000313" key="1">
    <source>
        <dbReference type="EMBL" id="KAK0368367.1"/>
    </source>
</evidence>
<dbReference type="PANTHER" id="PTHR35179">
    <property type="entry name" value="PROTEIN CBG02620"/>
    <property type="match status" value="1"/>
</dbReference>
<keyword evidence="2" id="KW-1185">Reference proteome</keyword>
<evidence type="ECO:0008006" key="3">
    <source>
        <dbReference type="Google" id="ProtNLM"/>
    </source>
</evidence>
<reference evidence="1" key="1">
    <citation type="submission" date="2023-04" db="EMBL/GenBank/DDBJ databases">
        <title>Colletotrichum limetticola genome sequence.</title>
        <authorList>
            <person name="Baroncelli R."/>
        </authorList>
    </citation>
    <scope>NUCLEOTIDE SEQUENCE</scope>
    <source>
        <strain evidence="1">KLA-Anderson</strain>
    </source>
</reference>
<protein>
    <recommendedName>
        <fullName evidence="3">Geranylgeranyl pyrophosphate synthetase</fullName>
    </recommendedName>
</protein>